<evidence type="ECO:0000256" key="1">
    <source>
        <dbReference type="ARBA" id="ARBA00009183"/>
    </source>
</evidence>
<dbReference type="InterPro" id="IPR050346">
    <property type="entry name" value="FMO-like"/>
</dbReference>
<accession>A0A0D7A9C1</accession>
<sequence length="464" mass="51849">GLAALKTVLDSANFKNGTCRPVLFESRKNIGGIWHVYRPPLPAPHSVEPPATPLYDSLTTNLPHPVMAYTSYCFPPETPIFPKASHVQSYLESFTDHFKLWPYIRLDSRVDLVTREDERWKIRVNGELACTCEHLIVANGHYNVPRYPDAPGLDKWLAENKASHSAWYRRPGDFGDCVLVVGGGPSGSDITNELRKTTKRVIHASAENTPVTEGNVVRKGRVAAFKDNNVAFFEDGSTESGIDYCIVATGYEMAFPFLPEDVLKLDLATTLPSPLLNSTYHVFPLAEHIFPIQQDTFPPSSIAFLGLPIRVSPFPLLEAQAAAAVHVFTHPEALEIAHEADKIRLRGAALRTKIGNDPVLLADAWHRFEAHEQFDYRDALYKFSGVPVVAADWEKEMYDNKGTLRAFWVDIERRGEQEAWLKGVGVNGIQDWVDLLRRMLEAARSQKITLIEGYVDETASVVTA</sequence>
<dbReference type="GO" id="GO:0004499">
    <property type="term" value="F:N,N-dimethylaniline monooxygenase activity"/>
    <property type="evidence" value="ECO:0007669"/>
    <property type="project" value="InterPro"/>
</dbReference>
<comment type="similarity">
    <text evidence="1">Belongs to the FMO family.</text>
</comment>
<dbReference type="PRINTS" id="PR00370">
    <property type="entry name" value="FMOXYGENASE"/>
</dbReference>
<keyword evidence="4" id="KW-0521">NADP</keyword>
<organism evidence="6 7">
    <name type="scientific">Fistulina hepatica ATCC 64428</name>
    <dbReference type="NCBI Taxonomy" id="1128425"/>
    <lineage>
        <taxon>Eukaryota</taxon>
        <taxon>Fungi</taxon>
        <taxon>Dikarya</taxon>
        <taxon>Basidiomycota</taxon>
        <taxon>Agaricomycotina</taxon>
        <taxon>Agaricomycetes</taxon>
        <taxon>Agaricomycetidae</taxon>
        <taxon>Agaricales</taxon>
        <taxon>Fistulinaceae</taxon>
        <taxon>Fistulina</taxon>
    </lineage>
</organism>
<dbReference type="EMBL" id="KN881942">
    <property type="protein sequence ID" value="KIY47403.1"/>
    <property type="molecule type" value="Genomic_DNA"/>
</dbReference>
<dbReference type="SUPFAM" id="SSF51905">
    <property type="entry name" value="FAD/NAD(P)-binding domain"/>
    <property type="match status" value="1"/>
</dbReference>
<dbReference type="Pfam" id="PF00743">
    <property type="entry name" value="FMO-like"/>
    <property type="match status" value="2"/>
</dbReference>
<dbReference type="GO" id="GO:0050660">
    <property type="term" value="F:flavin adenine dinucleotide binding"/>
    <property type="evidence" value="ECO:0007669"/>
    <property type="project" value="InterPro"/>
</dbReference>
<dbReference type="PANTHER" id="PTHR23023">
    <property type="entry name" value="DIMETHYLANILINE MONOOXYGENASE"/>
    <property type="match status" value="1"/>
</dbReference>
<dbReference type="Gene3D" id="3.50.50.60">
    <property type="entry name" value="FAD/NAD(P)-binding domain"/>
    <property type="match status" value="2"/>
</dbReference>
<keyword evidence="5" id="KW-0560">Oxidoreductase</keyword>
<evidence type="ECO:0000256" key="5">
    <source>
        <dbReference type="ARBA" id="ARBA00023002"/>
    </source>
</evidence>
<keyword evidence="2" id="KW-0285">Flavoprotein</keyword>
<evidence type="ECO:0000313" key="6">
    <source>
        <dbReference type="EMBL" id="KIY47403.1"/>
    </source>
</evidence>
<dbReference type="GO" id="GO:0050661">
    <property type="term" value="F:NADP binding"/>
    <property type="evidence" value="ECO:0007669"/>
    <property type="project" value="InterPro"/>
</dbReference>
<reference evidence="6 7" key="1">
    <citation type="journal article" date="2015" name="Fungal Genet. Biol.">
        <title>Evolution of novel wood decay mechanisms in Agaricales revealed by the genome sequences of Fistulina hepatica and Cylindrobasidium torrendii.</title>
        <authorList>
            <person name="Floudas D."/>
            <person name="Held B.W."/>
            <person name="Riley R."/>
            <person name="Nagy L.G."/>
            <person name="Koehler G."/>
            <person name="Ransdell A.S."/>
            <person name="Younus H."/>
            <person name="Chow J."/>
            <person name="Chiniquy J."/>
            <person name="Lipzen A."/>
            <person name="Tritt A."/>
            <person name="Sun H."/>
            <person name="Haridas S."/>
            <person name="LaButti K."/>
            <person name="Ohm R.A."/>
            <person name="Kues U."/>
            <person name="Blanchette R.A."/>
            <person name="Grigoriev I.V."/>
            <person name="Minto R.E."/>
            <person name="Hibbett D.S."/>
        </authorList>
    </citation>
    <scope>NUCLEOTIDE SEQUENCE [LARGE SCALE GENOMIC DNA]</scope>
    <source>
        <strain evidence="6 7">ATCC 64428</strain>
    </source>
</reference>
<dbReference type="OrthoDB" id="66881at2759"/>
<dbReference type="AlphaFoldDB" id="A0A0D7A9C1"/>
<feature type="non-terminal residue" evidence="6">
    <location>
        <position position="1"/>
    </location>
</feature>
<evidence type="ECO:0000256" key="2">
    <source>
        <dbReference type="ARBA" id="ARBA00022630"/>
    </source>
</evidence>
<keyword evidence="3" id="KW-0274">FAD</keyword>
<dbReference type="InterPro" id="IPR036188">
    <property type="entry name" value="FAD/NAD-bd_sf"/>
</dbReference>
<protein>
    <submittedName>
        <fullName evidence="6">FAD/NAD(P)-binding domain-containing protein</fullName>
    </submittedName>
</protein>
<dbReference type="Proteomes" id="UP000054144">
    <property type="component" value="Unassembled WGS sequence"/>
</dbReference>
<gene>
    <name evidence="6" type="ORF">FISHEDRAFT_45414</name>
</gene>
<evidence type="ECO:0000256" key="4">
    <source>
        <dbReference type="ARBA" id="ARBA00022857"/>
    </source>
</evidence>
<name>A0A0D7A9C1_9AGAR</name>
<dbReference type="InterPro" id="IPR000960">
    <property type="entry name" value="Flavin_mOase"/>
</dbReference>
<evidence type="ECO:0000256" key="3">
    <source>
        <dbReference type="ARBA" id="ARBA00022827"/>
    </source>
</evidence>
<proteinExistence type="inferred from homology"/>
<keyword evidence="7" id="KW-1185">Reference proteome</keyword>
<dbReference type="InterPro" id="IPR020946">
    <property type="entry name" value="Flavin_mOase-like"/>
</dbReference>
<evidence type="ECO:0000313" key="7">
    <source>
        <dbReference type="Proteomes" id="UP000054144"/>
    </source>
</evidence>